<comment type="subcellular location">
    <subcellularLocation>
        <location evidence="1 10">Cell inner membrane</location>
        <topology evidence="1 10">Single-pass membrane protein</topology>
        <orientation evidence="1 10">Periplasmic side</orientation>
    </subcellularLocation>
</comment>
<keyword evidence="5 10" id="KW-0997">Cell inner membrane</keyword>
<gene>
    <name evidence="13" type="ORF">LVJ82_10925</name>
</gene>
<evidence type="ECO:0000256" key="5">
    <source>
        <dbReference type="ARBA" id="ARBA00022519"/>
    </source>
</evidence>
<dbReference type="PROSITE" id="PS52015">
    <property type="entry name" value="TONB_CTD"/>
    <property type="match status" value="2"/>
</dbReference>
<dbReference type="NCBIfam" id="TIGR01352">
    <property type="entry name" value="tonB_Cterm"/>
    <property type="match status" value="1"/>
</dbReference>
<dbReference type="Proteomes" id="UP000832011">
    <property type="component" value="Chromosome"/>
</dbReference>
<reference evidence="13 14" key="1">
    <citation type="journal article" date="2022" name="Res Sq">
        <title>Evolution of multicellular longitudinally dividing oral cavity symbionts (Neisseriaceae).</title>
        <authorList>
            <person name="Nyongesa S."/>
            <person name="Weber P."/>
            <person name="Bernet E."/>
            <person name="Pullido F."/>
            <person name="Nieckarz M."/>
            <person name="Delaby M."/>
            <person name="Nieves C."/>
            <person name="Viehboeck T."/>
            <person name="Krause N."/>
            <person name="Rivera-Millot A."/>
            <person name="Nakamura A."/>
            <person name="Vischer N."/>
            <person name="VanNieuwenhze M."/>
            <person name="Brun Y."/>
            <person name="Cava F."/>
            <person name="Bulgheresi S."/>
            <person name="Veyrier F."/>
        </authorList>
    </citation>
    <scope>NUCLEOTIDE SEQUENCE [LARGE SCALE GENOMIC DNA]</scope>
    <source>
        <strain evidence="13 14">SN4</strain>
    </source>
</reference>
<name>A0ABY4DXL3_9NEIS</name>
<dbReference type="EMBL" id="CP091511">
    <property type="protein sequence ID" value="UOO88004.1"/>
    <property type="molecule type" value="Genomic_DNA"/>
</dbReference>
<keyword evidence="8" id="KW-1133">Transmembrane helix</keyword>
<comment type="function">
    <text evidence="10">Interacts with outer membrane receptor proteins that carry out high-affinity binding and energy dependent uptake into the periplasmic space of specific substrates. It could act to transduce energy from the cytoplasmic membrane to specific energy-requiring processes in the outer membrane, resulting in the release into the periplasm of ligands bound by these outer membrane proteins.</text>
</comment>
<evidence type="ECO:0000256" key="8">
    <source>
        <dbReference type="ARBA" id="ARBA00022989"/>
    </source>
</evidence>
<dbReference type="Gene3D" id="3.30.1150.10">
    <property type="match status" value="2"/>
</dbReference>
<evidence type="ECO:0000256" key="9">
    <source>
        <dbReference type="ARBA" id="ARBA00023136"/>
    </source>
</evidence>
<feature type="domain" description="TonB C-terminal" evidence="12">
    <location>
        <begin position="21"/>
        <end position="117"/>
    </location>
</feature>
<dbReference type="PANTHER" id="PTHR33446">
    <property type="entry name" value="PROTEIN TONB-RELATED"/>
    <property type="match status" value="1"/>
</dbReference>
<evidence type="ECO:0000259" key="12">
    <source>
        <dbReference type="PROSITE" id="PS52015"/>
    </source>
</evidence>
<keyword evidence="3 10" id="KW-0813">Transport</keyword>
<dbReference type="RefSeq" id="WP_058356559.1">
    <property type="nucleotide sequence ID" value="NZ_CABKVG010000009.1"/>
</dbReference>
<organism evidence="13 14">
    <name type="scientific">Vitreoscilla massiliensis</name>
    <dbReference type="NCBI Taxonomy" id="1689272"/>
    <lineage>
        <taxon>Bacteria</taxon>
        <taxon>Pseudomonadati</taxon>
        <taxon>Pseudomonadota</taxon>
        <taxon>Betaproteobacteria</taxon>
        <taxon>Neisseriales</taxon>
        <taxon>Neisseriaceae</taxon>
        <taxon>Vitreoscilla</taxon>
    </lineage>
</organism>
<evidence type="ECO:0000256" key="3">
    <source>
        <dbReference type="ARBA" id="ARBA00022448"/>
    </source>
</evidence>
<dbReference type="SUPFAM" id="SSF74653">
    <property type="entry name" value="TolA/TonB C-terminal domain"/>
    <property type="match status" value="2"/>
</dbReference>
<sequence>MQASSYLYLSLLALCVQTAANADILLQPRPQGLPEYPAEARAQGSSARVTARWTVDADSKAIAVTIVENTGADAFADAVREYLDNNALRYPPTIKNGLTIKPPYQQSFVFGGPDAQDPDTITTLPSSNMVYPQTALKKGLQGAVTLRWEVQADGKPINIKVKRSSQYVLLDQAAIKHLRSQRFQVPASRPDNKPGAYEQTFSYKIAHP</sequence>
<keyword evidence="14" id="KW-1185">Reference proteome</keyword>
<keyword evidence="6" id="KW-0812">Transmembrane</keyword>
<evidence type="ECO:0000256" key="10">
    <source>
        <dbReference type="RuleBase" id="RU362123"/>
    </source>
</evidence>
<dbReference type="InterPro" id="IPR006260">
    <property type="entry name" value="TonB/TolA_C"/>
</dbReference>
<keyword evidence="4 10" id="KW-1003">Cell membrane</keyword>
<keyword evidence="10" id="KW-0735">Signal-anchor</keyword>
<dbReference type="PRINTS" id="PR01374">
    <property type="entry name" value="TONBPROTEIN"/>
</dbReference>
<dbReference type="InterPro" id="IPR051045">
    <property type="entry name" value="TonB-dependent_transducer"/>
</dbReference>
<feature type="signal peptide" evidence="11">
    <location>
        <begin position="1"/>
        <end position="22"/>
    </location>
</feature>
<dbReference type="Pfam" id="PF03544">
    <property type="entry name" value="TonB_C"/>
    <property type="match status" value="2"/>
</dbReference>
<evidence type="ECO:0000313" key="14">
    <source>
        <dbReference type="Proteomes" id="UP000832011"/>
    </source>
</evidence>
<keyword evidence="9" id="KW-0472">Membrane</keyword>
<evidence type="ECO:0000256" key="4">
    <source>
        <dbReference type="ARBA" id="ARBA00022475"/>
    </source>
</evidence>
<keyword evidence="7 10" id="KW-0653">Protein transport</keyword>
<accession>A0ABY4DXL3</accession>
<evidence type="ECO:0000256" key="1">
    <source>
        <dbReference type="ARBA" id="ARBA00004383"/>
    </source>
</evidence>
<evidence type="ECO:0000256" key="2">
    <source>
        <dbReference type="ARBA" id="ARBA00006555"/>
    </source>
</evidence>
<feature type="domain" description="TonB C-terminal" evidence="12">
    <location>
        <begin position="116"/>
        <end position="208"/>
    </location>
</feature>
<feature type="chain" id="PRO_5046564671" description="Protein TonB" evidence="11">
    <location>
        <begin position="23"/>
        <end position="208"/>
    </location>
</feature>
<comment type="similarity">
    <text evidence="2 10">Belongs to the TonB family.</text>
</comment>
<protein>
    <recommendedName>
        <fullName evidence="10">Protein TonB</fullName>
    </recommendedName>
</protein>
<keyword evidence="11" id="KW-0732">Signal</keyword>
<evidence type="ECO:0000256" key="6">
    <source>
        <dbReference type="ARBA" id="ARBA00022692"/>
    </source>
</evidence>
<dbReference type="InterPro" id="IPR003538">
    <property type="entry name" value="TonB"/>
</dbReference>
<dbReference type="InterPro" id="IPR037682">
    <property type="entry name" value="TonB_C"/>
</dbReference>
<dbReference type="PANTHER" id="PTHR33446:SF2">
    <property type="entry name" value="PROTEIN TONB"/>
    <property type="match status" value="1"/>
</dbReference>
<evidence type="ECO:0000256" key="11">
    <source>
        <dbReference type="SAM" id="SignalP"/>
    </source>
</evidence>
<proteinExistence type="inferred from homology"/>
<evidence type="ECO:0000313" key="13">
    <source>
        <dbReference type="EMBL" id="UOO88004.1"/>
    </source>
</evidence>
<evidence type="ECO:0000256" key="7">
    <source>
        <dbReference type="ARBA" id="ARBA00022927"/>
    </source>
</evidence>